<dbReference type="InterPro" id="IPR013083">
    <property type="entry name" value="Znf_RING/FYVE/PHD"/>
</dbReference>
<name>A0A067MCB4_BOTB1</name>
<dbReference type="AlphaFoldDB" id="A0A067MCB4"/>
<keyword evidence="7 8" id="KW-0539">Nucleus</keyword>
<comment type="subunit">
    <text evidence="8">Forms a heterodimer with SLX4.</text>
</comment>
<feature type="compositionally biased region" description="Acidic residues" evidence="9">
    <location>
        <begin position="339"/>
        <end position="349"/>
    </location>
</feature>
<comment type="subcellular location">
    <subcellularLocation>
        <location evidence="8">Nucleus</location>
    </subcellularLocation>
</comment>
<dbReference type="GO" id="GO:0033557">
    <property type="term" value="C:Slx1-Slx4 complex"/>
    <property type="evidence" value="ECO:0007669"/>
    <property type="project" value="UniProtKB-UniRule"/>
</dbReference>
<dbReference type="HAMAP" id="MF_03100">
    <property type="entry name" value="Endonuc_su_Slx1"/>
    <property type="match status" value="1"/>
</dbReference>
<dbReference type="HOGENOM" id="CLU_030739_3_0_1"/>
<evidence type="ECO:0000259" key="10">
    <source>
        <dbReference type="PROSITE" id="PS50164"/>
    </source>
</evidence>
<dbReference type="InterPro" id="IPR035901">
    <property type="entry name" value="GIY-YIG_endonuc_sf"/>
</dbReference>
<dbReference type="InterPro" id="IPR000305">
    <property type="entry name" value="GIY-YIG_endonuc"/>
</dbReference>
<dbReference type="GO" id="GO:0000724">
    <property type="term" value="P:double-strand break repair via homologous recombination"/>
    <property type="evidence" value="ECO:0007669"/>
    <property type="project" value="TreeGrafter"/>
</dbReference>
<evidence type="ECO:0000256" key="7">
    <source>
        <dbReference type="ARBA" id="ARBA00023242"/>
    </source>
</evidence>
<reference evidence="12" key="1">
    <citation type="journal article" date="2014" name="Proc. Natl. Acad. Sci. U.S.A.">
        <title>Extensive sampling of basidiomycete genomes demonstrates inadequacy of the white-rot/brown-rot paradigm for wood decay fungi.</title>
        <authorList>
            <person name="Riley R."/>
            <person name="Salamov A.A."/>
            <person name="Brown D.W."/>
            <person name="Nagy L.G."/>
            <person name="Floudas D."/>
            <person name="Held B.W."/>
            <person name="Levasseur A."/>
            <person name="Lombard V."/>
            <person name="Morin E."/>
            <person name="Otillar R."/>
            <person name="Lindquist E.A."/>
            <person name="Sun H."/>
            <person name="LaButti K.M."/>
            <person name="Schmutz J."/>
            <person name="Jabbour D."/>
            <person name="Luo H."/>
            <person name="Baker S.E."/>
            <person name="Pisabarro A.G."/>
            <person name="Walton J.D."/>
            <person name="Blanchette R.A."/>
            <person name="Henrissat B."/>
            <person name="Martin F."/>
            <person name="Cullen D."/>
            <person name="Hibbett D.S."/>
            <person name="Grigoriev I.V."/>
        </authorList>
    </citation>
    <scope>NUCLEOTIDE SEQUENCE [LARGE SCALE GENOMIC DNA]</scope>
    <source>
        <strain evidence="12">FD-172 SS1</strain>
    </source>
</reference>
<dbReference type="EMBL" id="KL198077">
    <property type="protein sequence ID" value="KDQ09537.1"/>
    <property type="molecule type" value="Genomic_DNA"/>
</dbReference>
<dbReference type="PANTHER" id="PTHR20208">
    <property type="entry name" value="STRUCTURE-SPECIFIC ENDONUCLEASE SUBUNIT SLX1"/>
    <property type="match status" value="1"/>
</dbReference>
<evidence type="ECO:0000256" key="9">
    <source>
        <dbReference type="SAM" id="MobiDB-lite"/>
    </source>
</evidence>
<feature type="region of interest" description="Disordered" evidence="9">
    <location>
        <begin position="103"/>
        <end position="123"/>
    </location>
</feature>
<comment type="similarity">
    <text evidence="8">Belongs to the SLX1 family.</text>
</comment>
<dbReference type="Proteomes" id="UP000027195">
    <property type="component" value="Unassembled WGS sequence"/>
</dbReference>
<dbReference type="FunFam" id="3.40.1440.10:FF:000006">
    <property type="entry name" value="Structure-specific endonuclease subunit SLX1"/>
    <property type="match status" value="1"/>
</dbReference>
<keyword evidence="12" id="KW-1185">Reference proteome</keyword>
<evidence type="ECO:0000256" key="4">
    <source>
        <dbReference type="ARBA" id="ARBA00022801"/>
    </source>
</evidence>
<dbReference type="InParanoid" id="A0A067MCB4"/>
<protein>
    <recommendedName>
        <fullName evidence="10">GIY-YIG domain-containing protein</fullName>
    </recommendedName>
</protein>
<dbReference type="Pfam" id="PF21202">
    <property type="entry name" value="SLX1_C"/>
    <property type="match status" value="1"/>
</dbReference>
<evidence type="ECO:0000256" key="6">
    <source>
        <dbReference type="ARBA" id="ARBA00023204"/>
    </source>
</evidence>
<dbReference type="PANTHER" id="PTHR20208:SF10">
    <property type="entry name" value="STRUCTURE-SPECIFIC ENDONUCLEASE SUBUNIT SLX1"/>
    <property type="match status" value="1"/>
</dbReference>
<dbReference type="Gene3D" id="3.30.40.10">
    <property type="entry name" value="Zinc/RING finger domain, C3HC4 (zinc finger)"/>
    <property type="match status" value="1"/>
</dbReference>
<evidence type="ECO:0000256" key="2">
    <source>
        <dbReference type="ARBA" id="ARBA00022759"/>
    </source>
</evidence>
<keyword evidence="6 8" id="KW-0234">DNA repair</keyword>
<feature type="compositionally biased region" description="Basic residues" evidence="9">
    <location>
        <begin position="439"/>
        <end position="449"/>
    </location>
</feature>
<dbReference type="CDD" id="cd10455">
    <property type="entry name" value="GIY-YIG_SLX1"/>
    <property type="match status" value="1"/>
</dbReference>
<dbReference type="GO" id="GO:0017108">
    <property type="term" value="F:5'-flap endonuclease activity"/>
    <property type="evidence" value="ECO:0007669"/>
    <property type="project" value="InterPro"/>
</dbReference>
<keyword evidence="1 8" id="KW-0540">Nuclease</keyword>
<accession>A0A067MCB4</accession>
<dbReference type="InterPro" id="IPR048749">
    <property type="entry name" value="SLX1_C"/>
</dbReference>
<evidence type="ECO:0000256" key="5">
    <source>
        <dbReference type="ARBA" id="ARBA00023172"/>
    </source>
</evidence>
<dbReference type="Gene3D" id="3.40.1440.10">
    <property type="entry name" value="GIY-YIG endonuclease"/>
    <property type="match status" value="1"/>
</dbReference>
<evidence type="ECO:0000256" key="8">
    <source>
        <dbReference type="HAMAP-Rule" id="MF_03100"/>
    </source>
</evidence>
<feature type="domain" description="GIY-YIG" evidence="10">
    <location>
        <begin position="19"/>
        <end position="102"/>
    </location>
</feature>
<gene>
    <name evidence="11" type="ORF">BOTBODRAFT_524952</name>
</gene>
<comment type="caution">
    <text evidence="8">Lacks conserved residue(s) required for the propagation of feature annotation.</text>
</comment>
<comment type="cofactor">
    <cofactor evidence="8">
        <name>a divalent metal cation</name>
        <dbReference type="ChEBI" id="CHEBI:60240"/>
    </cofactor>
</comment>
<keyword evidence="2 8" id="KW-0255">Endonuclease</keyword>
<organism evidence="11 12">
    <name type="scientific">Botryobasidium botryosum (strain FD-172 SS1)</name>
    <dbReference type="NCBI Taxonomy" id="930990"/>
    <lineage>
        <taxon>Eukaryota</taxon>
        <taxon>Fungi</taxon>
        <taxon>Dikarya</taxon>
        <taxon>Basidiomycota</taxon>
        <taxon>Agaricomycotina</taxon>
        <taxon>Agaricomycetes</taxon>
        <taxon>Cantharellales</taxon>
        <taxon>Botryobasidiaceae</taxon>
        <taxon>Botryobasidium</taxon>
    </lineage>
</organism>
<evidence type="ECO:0000256" key="1">
    <source>
        <dbReference type="ARBA" id="ARBA00022722"/>
    </source>
</evidence>
<keyword evidence="5 8" id="KW-0233">DNA recombination</keyword>
<sequence>MGPGPVASRSSLIDHSFPPFYACYLLKSIRTPRASATYVGSTPNPPRRIRQHNGEISQGAWKTKHGQPWIMTMIVHGFPSKLAALQFEWAWQHPQISRHMRIQPETPASRSKEAPSPTSIQSSLFPRKTTSLKAQIMVVRTMLCMPPYKYWPLRVKLFAPEAVKAWEMLQAKSALKLPEGLDVSVELEGVDGKSGDPGNGRTSPIDVMDAVFTSEHLAKHASLINSSATQKCSICREDIDYLSTDPLTTTLCTHTNCTAVSHTSCLARDFLSSSPPDERTVVPRGGNCRACKEYVLWGDIIRGCYRRRNQGAGKALEEEPETNEASVASEGELSGGDIGSDDEPGDVDEVYPTPSQPTGSINASVKSLKGASKSKKAAVPPEATKRATALGKWKPKDALVTVAGAPPRSRSHSRPANAEGIDIPADLSGASDEGEPSKRTSKQATKKRKESIAPTPGSQPRKRASTPRTKTKEPSSGNIKKGSALDALRALSPLSEPLPRNAPRSPKSTYAPLSAPSPFPLATRGAGVGDTASAATQRVVSKKPAGEKRSSPEIIDLTDL</sequence>
<feature type="region of interest" description="Disordered" evidence="9">
    <location>
        <begin position="312"/>
        <end position="560"/>
    </location>
</feature>
<dbReference type="GO" id="GO:0008821">
    <property type="term" value="F:crossover junction DNA endonuclease activity"/>
    <property type="evidence" value="ECO:0007669"/>
    <property type="project" value="TreeGrafter"/>
</dbReference>
<dbReference type="OrthoDB" id="24645at2759"/>
<keyword evidence="3 8" id="KW-0227">DNA damage</keyword>
<dbReference type="Pfam" id="PF01541">
    <property type="entry name" value="GIY-YIG"/>
    <property type="match status" value="1"/>
</dbReference>
<comment type="function">
    <text evidence="8">Catalytic subunit of the SLX1-SLX4 structure-specific endonuclease that resolves DNA secondary structures generated during DNA repair and recombination. Has endonuclease activity towards branched DNA substrates, introducing single-strand cuts in duplex DNA close to junctions with ss-DNA.</text>
</comment>
<proteinExistence type="inferred from homology"/>
<dbReference type="InterPro" id="IPR027520">
    <property type="entry name" value="Slx1"/>
</dbReference>
<dbReference type="SUPFAM" id="SSF82771">
    <property type="entry name" value="GIY-YIG endonuclease"/>
    <property type="match status" value="1"/>
</dbReference>
<dbReference type="PROSITE" id="PS50164">
    <property type="entry name" value="GIY_YIG"/>
    <property type="match status" value="1"/>
</dbReference>
<evidence type="ECO:0000313" key="12">
    <source>
        <dbReference type="Proteomes" id="UP000027195"/>
    </source>
</evidence>
<keyword evidence="4 8" id="KW-0378">Hydrolase</keyword>
<evidence type="ECO:0000256" key="3">
    <source>
        <dbReference type="ARBA" id="ARBA00022763"/>
    </source>
</evidence>
<dbReference type="STRING" id="930990.A0A067MCB4"/>
<evidence type="ECO:0000313" key="11">
    <source>
        <dbReference type="EMBL" id="KDQ09537.1"/>
    </source>
</evidence>
<feature type="compositionally biased region" description="Low complexity" evidence="9">
    <location>
        <begin position="511"/>
        <end position="522"/>
    </location>
</feature>
<dbReference type="InterPro" id="IPR050381">
    <property type="entry name" value="SLX1_endonuclease"/>
</dbReference>
<dbReference type="FunCoup" id="A0A067MCB4">
    <property type="interactions" value="79"/>
</dbReference>